<dbReference type="GO" id="GO:0043590">
    <property type="term" value="C:bacterial nucleoid"/>
    <property type="evidence" value="ECO:0007669"/>
    <property type="project" value="TreeGrafter"/>
</dbReference>
<dbReference type="PANTHER" id="PTHR11059">
    <property type="entry name" value="DNA REPAIR PROTEIN RECN"/>
    <property type="match status" value="1"/>
</dbReference>
<dbReference type="InterPro" id="IPR004604">
    <property type="entry name" value="DNA_recomb/repair_RecN"/>
</dbReference>
<dbReference type="RefSeq" id="WP_091737275.1">
    <property type="nucleotide sequence ID" value="NZ_FNNQ01000004.1"/>
</dbReference>
<protein>
    <recommendedName>
        <fullName evidence="3 9">DNA repair protein RecN</fullName>
    </recommendedName>
    <alternativeName>
        <fullName evidence="8 9">Recombination protein N</fullName>
    </alternativeName>
</protein>
<reference evidence="11 12" key="1">
    <citation type="submission" date="2016-10" db="EMBL/GenBank/DDBJ databases">
        <authorList>
            <person name="de Groot N.N."/>
        </authorList>
    </citation>
    <scope>NUCLEOTIDE SEQUENCE [LARGE SCALE GENOMIC DNA]</scope>
    <source>
        <strain evidence="11 12">DSM 45610</strain>
    </source>
</reference>
<evidence type="ECO:0000256" key="8">
    <source>
        <dbReference type="ARBA" id="ARBA00033408"/>
    </source>
</evidence>
<keyword evidence="5 9" id="KW-0227">DNA damage</keyword>
<sequence>MLHELSIRDFAIIEQVHLTFSEGFHILTGETGAGKSILFDALSLIVGGRGSADFVRHGAKKAEVEALFELAAGHPAIKELEVLGLTQDDGSLLIRREILQSGKSTCRMNGQLVTLAMLRQVGEVLLDIHGQHEHQSLMRTEEHLVWLDAYGGPFLAAELEKYKQSFQEYQDITKELAKINRDEKEIAQRIDLLTFQRDEIAAARLQVGEDEELNQEQSRLANAEHLTHSSASAFELLYGEEQGGERINRAARDLEEIVSFDDSLKDVLELVQSAYFQVEEAARQLGRYRDELEFDPMRLSEVDERLTVIEQLKRKYGDTVEEIILHGEAVAKELEGLEHRDETKQELSERQASILTELGEQAPLLTQLRKEAATSLEHRVEGELMDLNMKGTHIKVAFHEDVGGEQEIQFTATGADDVEFLIAPNPGEPPRPLAKIASGGELSRIMLALKTIFSDLDGINTLIFDEIDTGVSGRAAQAIAEKIARLGKNRQVLCVTHLPQVACMADIHFSISKESKEGKTRTRVKMLTEDGRVMELARMLGGVEVTETTRTHAIEMIRLAEQTKEGM</sequence>
<feature type="domain" description="RecF/RecN/SMC N-terminal" evidence="10">
    <location>
        <begin position="1"/>
        <end position="515"/>
    </location>
</feature>
<accession>A0A1H2UDK1</accession>
<dbReference type="CDD" id="cd03241">
    <property type="entry name" value="ABC_RecN"/>
    <property type="match status" value="2"/>
</dbReference>
<dbReference type="GO" id="GO:0005524">
    <property type="term" value="F:ATP binding"/>
    <property type="evidence" value="ECO:0007669"/>
    <property type="project" value="UniProtKB-KW"/>
</dbReference>
<name>A0A1H2UDK1_9BACL</name>
<keyword evidence="6" id="KW-0067">ATP-binding</keyword>
<dbReference type="GO" id="GO:0009432">
    <property type="term" value="P:SOS response"/>
    <property type="evidence" value="ECO:0007669"/>
    <property type="project" value="TreeGrafter"/>
</dbReference>
<dbReference type="Pfam" id="PF02463">
    <property type="entry name" value="SMC_N"/>
    <property type="match status" value="1"/>
</dbReference>
<dbReference type="AlphaFoldDB" id="A0A1H2UDK1"/>
<evidence type="ECO:0000313" key="11">
    <source>
        <dbReference type="EMBL" id="SDW54272.1"/>
    </source>
</evidence>
<organism evidence="11 12">
    <name type="scientific">Marininema mesophilum</name>
    <dbReference type="NCBI Taxonomy" id="1048340"/>
    <lineage>
        <taxon>Bacteria</taxon>
        <taxon>Bacillati</taxon>
        <taxon>Bacillota</taxon>
        <taxon>Bacilli</taxon>
        <taxon>Bacillales</taxon>
        <taxon>Thermoactinomycetaceae</taxon>
        <taxon>Marininema</taxon>
    </lineage>
</organism>
<dbReference type="Proteomes" id="UP000198534">
    <property type="component" value="Unassembled WGS sequence"/>
</dbReference>
<evidence type="ECO:0000256" key="3">
    <source>
        <dbReference type="ARBA" id="ARBA00021315"/>
    </source>
</evidence>
<evidence type="ECO:0000256" key="1">
    <source>
        <dbReference type="ARBA" id="ARBA00003618"/>
    </source>
</evidence>
<evidence type="ECO:0000256" key="6">
    <source>
        <dbReference type="ARBA" id="ARBA00022840"/>
    </source>
</evidence>
<proteinExistence type="inferred from homology"/>
<gene>
    <name evidence="11" type="ORF">SAMN05444487_10475</name>
</gene>
<dbReference type="GO" id="GO:0006281">
    <property type="term" value="P:DNA repair"/>
    <property type="evidence" value="ECO:0007669"/>
    <property type="project" value="UniProtKB-KW"/>
</dbReference>
<dbReference type="EMBL" id="FNNQ01000004">
    <property type="protein sequence ID" value="SDW54272.1"/>
    <property type="molecule type" value="Genomic_DNA"/>
</dbReference>
<dbReference type="PIRSF" id="PIRSF003128">
    <property type="entry name" value="RecN"/>
    <property type="match status" value="1"/>
</dbReference>
<dbReference type="FunFam" id="3.40.50.300:FF:000319">
    <property type="entry name" value="DNA repair protein RecN"/>
    <property type="match status" value="1"/>
</dbReference>
<dbReference type="OrthoDB" id="9806954at2"/>
<dbReference type="Gene3D" id="3.40.50.300">
    <property type="entry name" value="P-loop containing nucleotide triphosphate hydrolases"/>
    <property type="match status" value="2"/>
</dbReference>
<dbReference type="PANTHER" id="PTHR11059:SF0">
    <property type="entry name" value="DNA REPAIR PROTEIN RECN"/>
    <property type="match status" value="1"/>
</dbReference>
<evidence type="ECO:0000256" key="9">
    <source>
        <dbReference type="PIRNR" id="PIRNR003128"/>
    </source>
</evidence>
<dbReference type="InterPro" id="IPR027417">
    <property type="entry name" value="P-loop_NTPase"/>
</dbReference>
<evidence type="ECO:0000256" key="5">
    <source>
        <dbReference type="ARBA" id="ARBA00022763"/>
    </source>
</evidence>
<keyword evidence="12" id="KW-1185">Reference proteome</keyword>
<dbReference type="SUPFAM" id="SSF52540">
    <property type="entry name" value="P-loop containing nucleoside triphosphate hydrolases"/>
    <property type="match status" value="1"/>
</dbReference>
<evidence type="ECO:0000256" key="4">
    <source>
        <dbReference type="ARBA" id="ARBA00022741"/>
    </source>
</evidence>
<keyword evidence="7 9" id="KW-0234">DNA repair</keyword>
<dbReference type="NCBIfam" id="TIGR00634">
    <property type="entry name" value="recN"/>
    <property type="match status" value="1"/>
</dbReference>
<dbReference type="STRING" id="1048340.SAMN05444487_10475"/>
<comment type="similarity">
    <text evidence="2 9">Belongs to the RecN family.</text>
</comment>
<dbReference type="InterPro" id="IPR003395">
    <property type="entry name" value="RecF/RecN/SMC_N"/>
</dbReference>
<dbReference type="NCBIfam" id="NF008121">
    <property type="entry name" value="PRK10869.1"/>
    <property type="match status" value="1"/>
</dbReference>
<evidence type="ECO:0000256" key="7">
    <source>
        <dbReference type="ARBA" id="ARBA00023204"/>
    </source>
</evidence>
<dbReference type="GO" id="GO:0006310">
    <property type="term" value="P:DNA recombination"/>
    <property type="evidence" value="ECO:0007669"/>
    <property type="project" value="InterPro"/>
</dbReference>
<evidence type="ECO:0000259" key="10">
    <source>
        <dbReference type="Pfam" id="PF02463"/>
    </source>
</evidence>
<keyword evidence="4" id="KW-0547">Nucleotide-binding</keyword>
<evidence type="ECO:0000313" key="12">
    <source>
        <dbReference type="Proteomes" id="UP000198534"/>
    </source>
</evidence>
<dbReference type="FunFam" id="3.40.50.300:FF:000356">
    <property type="entry name" value="DNA repair protein RecN"/>
    <property type="match status" value="1"/>
</dbReference>
<evidence type="ECO:0000256" key="2">
    <source>
        <dbReference type="ARBA" id="ARBA00009441"/>
    </source>
</evidence>
<comment type="function">
    <text evidence="1 9">May be involved in recombinational repair of damaged DNA.</text>
</comment>